<comment type="caution">
    <text evidence="2">The sequence shown here is derived from an EMBL/GenBank/DDBJ whole genome shotgun (WGS) entry which is preliminary data.</text>
</comment>
<accession>A0A9W8XKP3</accession>
<organism evidence="2 3">
    <name type="scientific">Didymosphaeria variabile</name>
    <dbReference type="NCBI Taxonomy" id="1932322"/>
    <lineage>
        <taxon>Eukaryota</taxon>
        <taxon>Fungi</taxon>
        <taxon>Dikarya</taxon>
        <taxon>Ascomycota</taxon>
        <taxon>Pezizomycotina</taxon>
        <taxon>Dothideomycetes</taxon>
        <taxon>Pleosporomycetidae</taxon>
        <taxon>Pleosporales</taxon>
        <taxon>Massarineae</taxon>
        <taxon>Didymosphaeriaceae</taxon>
        <taxon>Didymosphaeria</taxon>
    </lineage>
</organism>
<reference evidence="2" key="1">
    <citation type="submission" date="2022-10" db="EMBL/GenBank/DDBJ databases">
        <title>Tapping the CABI collections for fungal endophytes: first genome assemblies for Collariella, Neodidymelliopsis, Ascochyta clinopodiicola, Didymella pomorum, Didymosphaeria variabile, Neocosmospora piperis and Neocucurbitaria cava.</title>
        <authorList>
            <person name="Hill R."/>
        </authorList>
    </citation>
    <scope>NUCLEOTIDE SEQUENCE</scope>
    <source>
        <strain evidence="2">IMI 356815</strain>
    </source>
</reference>
<proteinExistence type="predicted"/>
<dbReference type="OrthoDB" id="10596613at2759"/>
<evidence type="ECO:0000313" key="3">
    <source>
        <dbReference type="Proteomes" id="UP001140513"/>
    </source>
</evidence>
<dbReference type="GeneID" id="80910553"/>
<feature type="region of interest" description="Disordered" evidence="1">
    <location>
        <begin position="125"/>
        <end position="195"/>
    </location>
</feature>
<dbReference type="Proteomes" id="UP001140513">
    <property type="component" value="Unassembled WGS sequence"/>
</dbReference>
<protein>
    <submittedName>
        <fullName evidence="2">Uncharacterized protein</fullName>
    </submittedName>
</protein>
<dbReference type="EMBL" id="JAPEUX010000005">
    <property type="protein sequence ID" value="KAJ4351680.1"/>
    <property type="molecule type" value="Genomic_DNA"/>
</dbReference>
<feature type="region of interest" description="Disordered" evidence="1">
    <location>
        <begin position="239"/>
        <end position="271"/>
    </location>
</feature>
<evidence type="ECO:0000313" key="2">
    <source>
        <dbReference type="EMBL" id="KAJ4351680.1"/>
    </source>
</evidence>
<keyword evidence="3" id="KW-1185">Reference proteome</keyword>
<feature type="compositionally biased region" description="Low complexity" evidence="1">
    <location>
        <begin position="248"/>
        <end position="259"/>
    </location>
</feature>
<evidence type="ECO:0000256" key="1">
    <source>
        <dbReference type="SAM" id="MobiDB-lite"/>
    </source>
</evidence>
<sequence length="271" mass="30675">MFGFCSWTSNHCIRLPILRIAHGMVLNYKLATATNEQITKELYQVLRPVVRAQVQEAKRHGLSNKRIYSYYSVLRSTIEKSWNRKWRHATWFWNSEAVMSIVAWLVDLYDRESIRNVLEEEFVESLQRHDPPGPVADNEDSLPSVTSSIEPAAHIPSPTPESDATDPSDQGHGKGTAPELPPSRPTGLYTEDGYDVGSHEGLRRLNRDFLQAVRRLTPHCFNGVARALYPKAWAKLQDMRRQDRGHQARAANSANQNQAPSGRMSDTNAGE</sequence>
<name>A0A9W8XKP3_9PLEO</name>
<gene>
    <name evidence="2" type="ORF">N0V89_007023</name>
</gene>
<dbReference type="AlphaFoldDB" id="A0A9W8XKP3"/>
<dbReference type="RefSeq" id="XP_056070036.1">
    <property type="nucleotide sequence ID" value="XM_056215789.1"/>
</dbReference>